<reference evidence="4" key="1">
    <citation type="submission" date="2018-02" db="EMBL/GenBank/DDBJ databases">
        <authorList>
            <person name="Hausmann B."/>
        </authorList>
    </citation>
    <scope>NUCLEOTIDE SEQUENCE [LARGE SCALE GENOMIC DNA]</scope>
    <source>
        <strain evidence="4">Peat soil MAG SbA1</strain>
    </source>
</reference>
<gene>
    <name evidence="3" type="ORF">SBA1_470064</name>
</gene>
<dbReference type="InterPro" id="IPR013784">
    <property type="entry name" value="Carb-bd-like_fold"/>
</dbReference>
<dbReference type="SUPFAM" id="SSF49452">
    <property type="entry name" value="Starch-binding domain-like"/>
    <property type="match status" value="1"/>
</dbReference>
<dbReference type="InterPro" id="IPR057601">
    <property type="entry name" value="Oar-like_b-barrel"/>
</dbReference>
<dbReference type="Proteomes" id="UP000238701">
    <property type="component" value="Unassembled WGS sequence"/>
</dbReference>
<accession>A0A2U3KT50</accession>
<sequence length="1338" mass="143240">MQVRYEVRLFLATLVALLIVSMVVALPALGQSTNAGTIVGTIIDPSGAIVQGAKVTITDTATGVTRTTNTNDAGHYVFVNVTPGKYTLVVSKQGFSNMTTSLEVQVGSSTTADLSLRIGGASVTVEVQAAANQLQTLNSTIGNTVTSSALENLPTLGRDTSSFVTLQPGVSPDGSAAGTVVDQTAFMLDGGSNSNDMDGSSGVYNPNFGDDPAGGLFSNKNNQISGINLGINGGQPSGVMPTPVDSVEEFKVATTNQTADVNNSSGMQVSIVTKRGTSAWHGTVYEYYLDNNFSANTWENNQSTPITPVPDWHRNWFGVAVGGPIIPKEILGGKTYFFFNYQGARWPNSETVTKLVPSADMRTGILHDPANPTTTSYNLNILDPRTVGGTPIGMNTYVQQLWSKYMPLPTPGAGCSSLTNDGFCDGVNTLAFRANMAIPQNDNFAVVRLDHDFGQKWHFMSSYRYYHLTRATDDQIDIGGFFSGDKLGTPASLTNRPQVPWYLVLGLTTNVTPQITNDVHYSFLRNWWQWGSHGDPAQFSNLGAALEPFGEQRDDVAAPYNVNTQQTRTRFWNGRDNFLRDDVSWLKHNHLLQFGGQYQHNWNYHQRTDNGGGINYYPVYQLGDTLGSGNVDMTCGGTCLNSLFSTPPLSREAAAVLGIVTDTQQAYTRSGSNLTLNAPLVPAFDKVTIPYYNLYFNDTWHMKPSITLTYGLGWALEMPPKEQTGKQVMFVGPSGQELDTQTYLAQRKAAALAGQVYNPQIGFALIGNVTPRPNYEYDPLYHAFSPRIAVAWNPDLGEKLGGKNTVFRGGYGRIYGRLNGVGLVLGPLLSPGLIQPVSCSFVLSTPPPDGSCASSGLTATNAFRIGTDGTSAYIPPASQTLPQPFDPGVNGNSPAATASPTDPKFRPNSADSFDFTIQHQFSSKISLELGGISRWIHNELLSVNLNSVPHMMTLGGQRFDAAYANIEAAMGCTTSLAACQAATPAALSGLASQPFFEAALAGTGFCTGFANCTQALINNPTAFPMLQSQSVFSLWSLLDTGGTAPGFNFPVSMMNSPSSIAPAGQIASNVAMTTSLGSGNYNAAFATVKLNDWNGVTLQNNLTWSRALGLGGVVQATSSQAAVDPFNFNVQYGTQPSDRKIVNTMFLVYQEPFYSGQHGIVGHLLGGWTPSFVFAAGSGASLFCATTSGFPEEGYSGAQDFGSADGIYLNTDANCVQTVKNSSASVHNVGNGTYSIFANPTAVFNTLRPLVMGADTRSGGYGTFRGLPYWNLNFGIKKNVRITERFNVEASLSVNNILNHNQLLDPTLAATNTPASFGQLSIEGTTPRTMEMGIRVNF</sequence>
<dbReference type="Gene3D" id="2.60.40.1120">
    <property type="entry name" value="Carboxypeptidase-like, regulatory domain"/>
    <property type="match status" value="1"/>
</dbReference>
<evidence type="ECO:0000313" key="3">
    <source>
        <dbReference type="EMBL" id="SPF42845.1"/>
    </source>
</evidence>
<dbReference type="GO" id="GO:0030246">
    <property type="term" value="F:carbohydrate binding"/>
    <property type="evidence" value="ECO:0007669"/>
    <property type="project" value="InterPro"/>
</dbReference>
<feature type="region of interest" description="Disordered" evidence="1">
    <location>
        <begin position="881"/>
        <end position="904"/>
    </location>
</feature>
<evidence type="ECO:0000313" key="4">
    <source>
        <dbReference type="Proteomes" id="UP000238701"/>
    </source>
</evidence>
<organism evidence="3 4">
    <name type="scientific">Candidatus Sulfotelmatobacter kueseliae</name>
    <dbReference type="NCBI Taxonomy" id="2042962"/>
    <lineage>
        <taxon>Bacteria</taxon>
        <taxon>Pseudomonadati</taxon>
        <taxon>Acidobacteriota</taxon>
        <taxon>Terriglobia</taxon>
        <taxon>Terriglobales</taxon>
        <taxon>Candidatus Korobacteraceae</taxon>
        <taxon>Candidatus Sulfotelmatobacter</taxon>
    </lineage>
</organism>
<dbReference type="Pfam" id="PF25183">
    <property type="entry name" value="OMP_b-brl_4"/>
    <property type="match status" value="1"/>
</dbReference>
<feature type="domain" description="TonB-dependent transporter Oar-like beta-barrel" evidence="2">
    <location>
        <begin position="272"/>
        <end position="1330"/>
    </location>
</feature>
<dbReference type="OrthoDB" id="97893at2"/>
<proteinExistence type="predicted"/>
<dbReference type="EMBL" id="OMOD01000141">
    <property type="protein sequence ID" value="SPF42845.1"/>
    <property type="molecule type" value="Genomic_DNA"/>
</dbReference>
<name>A0A2U3KT50_9BACT</name>
<protein>
    <submittedName>
        <fullName evidence="3">Cna B domain-containing protein</fullName>
    </submittedName>
</protein>
<feature type="compositionally biased region" description="Polar residues" evidence="1">
    <location>
        <begin position="890"/>
        <end position="900"/>
    </location>
</feature>
<dbReference type="SUPFAM" id="SSF56935">
    <property type="entry name" value="Porins"/>
    <property type="match status" value="1"/>
</dbReference>
<dbReference type="Pfam" id="PF13620">
    <property type="entry name" value="CarboxypepD_reg"/>
    <property type="match status" value="1"/>
</dbReference>
<evidence type="ECO:0000256" key="1">
    <source>
        <dbReference type="SAM" id="MobiDB-lite"/>
    </source>
</evidence>
<evidence type="ECO:0000259" key="2">
    <source>
        <dbReference type="Pfam" id="PF25183"/>
    </source>
</evidence>